<keyword evidence="1" id="KW-0472">Membrane</keyword>
<dbReference type="RefSeq" id="WP_043904657.1">
    <property type="nucleotide sequence ID" value="NZ_CM002692.1"/>
</dbReference>
<name>A0ABC9VG31_9BACL</name>
<accession>A0ABC9VG31</accession>
<keyword evidence="1" id="KW-1133">Transmembrane helix</keyword>
<dbReference type="EMBL" id="AOTZ01000004">
    <property type="protein sequence ID" value="EZP77556.1"/>
    <property type="molecule type" value="Genomic_DNA"/>
</dbReference>
<keyword evidence="1" id="KW-0812">Transmembrane</keyword>
<dbReference type="Proteomes" id="UP000023566">
    <property type="component" value="Chromosome"/>
</dbReference>
<feature type="transmembrane region" description="Helical" evidence="1">
    <location>
        <begin position="6"/>
        <end position="23"/>
    </location>
</feature>
<protein>
    <submittedName>
        <fullName evidence="2">Uncharacterized protein</fullName>
    </submittedName>
</protein>
<keyword evidence="3" id="KW-1185">Reference proteome</keyword>
<dbReference type="AlphaFoldDB" id="A0ABC9VG31"/>
<gene>
    <name evidence="2" type="ORF">H839_07984</name>
</gene>
<sequence length="79" mass="9054">MWLKVLLAILALFGYFLMWFAVFGKKKDIDNMSTGVSTSLVELIFDLTYKFSPTLVKRILLFLLGLFTAFIFTMGVIFS</sequence>
<reference evidence="2 3" key="1">
    <citation type="journal article" date="2014" name="Appl. Microbiol. Biotechnol.">
        <title>Transformable facultative thermophile Geobacillus stearothermophilus NUB3621 as a host strain for metabolic engineering.</title>
        <authorList>
            <person name="Blanchard K."/>
            <person name="Robic S."/>
            <person name="Matsumura I."/>
        </authorList>
    </citation>
    <scope>NUCLEOTIDE SEQUENCE [LARGE SCALE GENOMIC DNA]</scope>
    <source>
        <strain evidence="2 3">NUB3621</strain>
    </source>
</reference>
<evidence type="ECO:0000256" key="1">
    <source>
        <dbReference type="SAM" id="Phobius"/>
    </source>
</evidence>
<evidence type="ECO:0000313" key="2">
    <source>
        <dbReference type="EMBL" id="EZP77556.1"/>
    </source>
</evidence>
<feature type="transmembrane region" description="Helical" evidence="1">
    <location>
        <begin position="59"/>
        <end position="78"/>
    </location>
</feature>
<comment type="caution">
    <text evidence="2">The sequence shown here is derived from an EMBL/GenBank/DDBJ whole genome shotgun (WGS) entry which is preliminary data.</text>
</comment>
<proteinExistence type="predicted"/>
<evidence type="ECO:0000313" key="3">
    <source>
        <dbReference type="Proteomes" id="UP000023566"/>
    </source>
</evidence>
<organism evidence="2 3">
    <name type="scientific">Parageobacillus genomosp. 1</name>
    <dbReference type="NCBI Taxonomy" id="1295642"/>
    <lineage>
        <taxon>Bacteria</taxon>
        <taxon>Bacillati</taxon>
        <taxon>Bacillota</taxon>
        <taxon>Bacilli</taxon>
        <taxon>Bacillales</taxon>
        <taxon>Anoxybacillaceae</taxon>
        <taxon>Parageobacillus</taxon>
    </lineage>
</organism>